<keyword evidence="1" id="KW-0809">Transit peptide</keyword>
<evidence type="ECO:0000313" key="3">
    <source>
        <dbReference type="EMBL" id="CAH9130009.1"/>
    </source>
</evidence>
<dbReference type="InterPro" id="IPR004274">
    <property type="entry name" value="FCP1_dom"/>
</dbReference>
<dbReference type="AlphaFoldDB" id="A0AAV0F3A5"/>
<dbReference type="PANTHER" id="PTHR12210">
    <property type="entry name" value="DULLARD PROTEIN PHOSPHATASE"/>
    <property type="match status" value="1"/>
</dbReference>
<evidence type="ECO:0000256" key="1">
    <source>
        <dbReference type="RuleBase" id="RU365079"/>
    </source>
</evidence>
<proteinExistence type="inferred from homology"/>
<sequence>MGDKLTLKDLDLPLQKLILGPRKKLLVLCLGGLLVHRVHIRDKHTVRGFKPDYTHGKFRVFKRPFCNEFLDFCFDRFVVGLWSSAMDHNIDDALRCVIGDDSRNKLAFFWSQMQCRDSGYGCPGRKAKPVYLKRLKDLWDKKPGCHNRFPWEKGQYSASNTLLIDTEPHVSLLNPVNTAIFPEPFKNPNPEDAYLGPNGELQRFLEGLSSQDIDVPTYVKEHRIGRPPITQSHPNWAFYQKVVHRYRSSNNTE</sequence>
<reference evidence="3" key="1">
    <citation type="submission" date="2022-07" db="EMBL/GenBank/DDBJ databases">
        <authorList>
            <person name="Macas J."/>
            <person name="Novak P."/>
            <person name="Neumann P."/>
        </authorList>
    </citation>
    <scope>NUCLEOTIDE SEQUENCE</scope>
</reference>
<protein>
    <recommendedName>
        <fullName evidence="1">Mitochondrial import inner membrane translocase subunit TIM50</fullName>
    </recommendedName>
</protein>
<organism evidence="3 4">
    <name type="scientific">Cuscuta epithymum</name>
    <dbReference type="NCBI Taxonomy" id="186058"/>
    <lineage>
        <taxon>Eukaryota</taxon>
        <taxon>Viridiplantae</taxon>
        <taxon>Streptophyta</taxon>
        <taxon>Embryophyta</taxon>
        <taxon>Tracheophyta</taxon>
        <taxon>Spermatophyta</taxon>
        <taxon>Magnoliopsida</taxon>
        <taxon>eudicotyledons</taxon>
        <taxon>Gunneridae</taxon>
        <taxon>Pentapetalae</taxon>
        <taxon>asterids</taxon>
        <taxon>lamiids</taxon>
        <taxon>Solanales</taxon>
        <taxon>Convolvulaceae</taxon>
        <taxon>Cuscuteae</taxon>
        <taxon>Cuscuta</taxon>
        <taxon>Cuscuta subgen. Cuscuta</taxon>
    </lineage>
</organism>
<comment type="caution">
    <text evidence="3">The sequence shown here is derived from an EMBL/GenBank/DDBJ whole genome shotgun (WGS) entry which is preliminary data.</text>
</comment>
<dbReference type="Pfam" id="PF03031">
    <property type="entry name" value="NIF"/>
    <property type="match status" value="1"/>
</dbReference>
<evidence type="ECO:0000313" key="4">
    <source>
        <dbReference type="Proteomes" id="UP001152523"/>
    </source>
</evidence>
<dbReference type="Proteomes" id="UP001152523">
    <property type="component" value="Unassembled WGS sequence"/>
</dbReference>
<keyword evidence="1" id="KW-0653">Protein transport</keyword>
<dbReference type="EMBL" id="CAMAPF010000958">
    <property type="protein sequence ID" value="CAH9130009.1"/>
    <property type="molecule type" value="Genomic_DNA"/>
</dbReference>
<dbReference type="GO" id="GO:0005744">
    <property type="term" value="C:TIM23 mitochondrial import inner membrane translocase complex"/>
    <property type="evidence" value="ECO:0007669"/>
    <property type="project" value="UniProtKB-UniRule"/>
</dbReference>
<comment type="subcellular location">
    <subcellularLocation>
        <location evidence="1">Mitochondrion inner membrane</location>
        <topology evidence="1">Single-pass membrane protein</topology>
    </subcellularLocation>
</comment>
<comment type="function">
    <text evidence="1">Essential component of the TIM23 complex, a complex that mediates the translocation of transit peptide-containing proteins across the mitochondrial inner membrane.</text>
</comment>
<dbReference type="SMART" id="SM00577">
    <property type="entry name" value="CPDc"/>
    <property type="match status" value="1"/>
</dbReference>
<dbReference type="GO" id="GO:0015031">
    <property type="term" value="P:protein transport"/>
    <property type="evidence" value="ECO:0007669"/>
    <property type="project" value="UniProtKB-KW"/>
</dbReference>
<dbReference type="InterPro" id="IPR050365">
    <property type="entry name" value="TIM50"/>
</dbReference>
<comment type="similarity">
    <text evidence="1">Belongs to the TIM50 family.</text>
</comment>
<dbReference type="Gene3D" id="3.40.50.1000">
    <property type="entry name" value="HAD superfamily/HAD-like"/>
    <property type="match status" value="1"/>
</dbReference>
<comment type="subunit">
    <text evidence="1">Component of the TIM23 complex.</text>
</comment>
<dbReference type="InterPro" id="IPR023214">
    <property type="entry name" value="HAD_sf"/>
</dbReference>
<dbReference type="SUPFAM" id="SSF56784">
    <property type="entry name" value="HAD-like"/>
    <property type="match status" value="1"/>
</dbReference>
<accession>A0AAV0F3A5</accession>
<dbReference type="PROSITE" id="PS50969">
    <property type="entry name" value="FCP1"/>
    <property type="match status" value="1"/>
</dbReference>
<keyword evidence="1" id="KW-0496">Mitochondrion</keyword>
<keyword evidence="1" id="KW-0811">Translocation</keyword>
<evidence type="ECO:0000259" key="2">
    <source>
        <dbReference type="PROSITE" id="PS50969"/>
    </source>
</evidence>
<name>A0AAV0F3A5_9ASTE</name>
<keyword evidence="4" id="KW-1185">Reference proteome</keyword>
<dbReference type="InterPro" id="IPR036412">
    <property type="entry name" value="HAD-like_sf"/>
</dbReference>
<keyword evidence="1" id="KW-0813">Transport</keyword>
<gene>
    <name evidence="3" type="ORF">CEPIT_LOCUS30294</name>
</gene>
<feature type="domain" description="FCP1 homology" evidence="2">
    <location>
        <begin position="19"/>
        <end position="208"/>
    </location>
</feature>